<evidence type="ECO:0000313" key="5">
    <source>
        <dbReference type="EMBL" id="PHT37875.1"/>
    </source>
</evidence>
<dbReference type="PANTHER" id="PTHR12883">
    <property type="entry name" value="ADIPOCYTE-SPECIFIC PROTEIN 4-RELATED"/>
    <property type="match status" value="1"/>
</dbReference>
<evidence type="ECO:0000256" key="3">
    <source>
        <dbReference type="ARBA" id="ARBA00022989"/>
    </source>
</evidence>
<dbReference type="STRING" id="33114.A0A2G2VY28"/>
<dbReference type="OrthoDB" id="10039147at2759"/>
<dbReference type="GO" id="GO:0016020">
    <property type="term" value="C:membrane"/>
    <property type="evidence" value="ECO:0007669"/>
    <property type="project" value="UniProtKB-SubCell"/>
</dbReference>
<dbReference type="Proteomes" id="UP000224567">
    <property type="component" value="Unassembled WGS sequence"/>
</dbReference>
<accession>A0A2G2VY28</accession>
<evidence type="ECO:0000256" key="2">
    <source>
        <dbReference type="ARBA" id="ARBA00022692"/>
    </source>
</evidence>
<reference evidence="6" key="2">
    <citation type="journal article" date="2017" name="J. Anim. Genet.">
        <title>Multiple reference genome sequences of hot pepper reveal the massive evolution of plant disease resistance genes by retroduplication.</title>
        <authorList>
            <person name="Kim S."/>
            <person name="Park J."/>
            <person name="Yeom S.-I."/>
            <person name="Kim Y.-M."/>
            <person name="Seo E."/>
            <person name="Kim K.-T."/>
            <person name="Kim M.-S."/>
            <person name="Lee J.M."/>
            <person name="Cheong K."/>
            <person name="Shin H.-S."/>
            <person name="Kim S.-B."/>
            <person name="Han K."/>
            <person name="Lee J."/>
            <person name="Park M."/>
            <person name="Lee H.-A."/>
            <person name="Lee H.-Y."/>
            <person name="Lee Y."/>
            <person name="Oh S."/>
            <person name="Lee J.H."/>
            <person name="Choi E."/>
            <person name="Choi E."/>
            <person name="Lee S.E."/>
            <person name="Jeon J."/>
            <person name="Kim H."/>
            <person name="Choi G."/>
            <person name="Song H."/>
            <person name="Lee J."/>
            <person name="Lee S.-C."/>
            <person name="Kwon J.-K."/>
            <person name="Lee H.-Y."/>
            <person name="Koo N."/>
            <person name="Hong Y."/>
            <person name="Kim R.W."/>
            <person name="Kang W.-H."/>
            <person name="Huh J.H."/>
            <person name="Kang B.-C."/>
            <person name="Yang T.-J."/>
            <person name="Lee Y.-H."/>
            <person name="Bennetzen J.L."/>
            <person name="Choi D."/>
        </authorList>
    </citation>
    <scope>NUCLEOTIDE SEQUENCE [LARGE SCALE GENOMIC DNA]</scope>
    <source>
        <strain evidence="6">cv. PBC81</strain>
    </source>
</reference>
<name>A0A2G2VY28_CAPBA</name>
<keyword evidence="3" id="KW-1133">Transmembrane helix</keyword>
<reference evidence="5 6" key="1">
    <citation type="journal article" date="2017" name="Genome Biol.">
        <title>New reference genome sequences of hot pepper reveal the massive evolution of plant disease-resistance genes by retroduplication.</title>
        <authorList>
            <person name="Kim S."/>
            <person name="Park J."/>
            <person name="Yeom S.I."/>
            <person name="Kim Y.M."/>
            <person name="Seo E."/>
            <person name="Kim K.T."/>
            <person name="Kim M.S."/>
            <person name="Lee J.M."/>
            <person name="Cheong K."/>
            <person name="Shin H.S."/>
            <person name="Kim S.B."/>
            <person name="Han K."/>
            <person name="Lee J."/>
            <person name="Park M."/>
            <person name="Lee H.A."/>
            <person name="Lee H.Y."/>
            <person name="Lee Y."/>
            <person name="Oh S."/>
            <person name="Lee J.H."/>
            <person name="Choi E."/>
            <person name="Choi E."/>
            <person name="Lee S.E."/>
            <person name="Jeon J."/>
            <person name="Kim H."/>
            <person name="Choi G."/>
            <person name="Song H."/>
            <person name="Lee J."/>
            <person name="Lee S.C."/>
            <person name="Kwon J.K."/>
            <person name="Lee H.Y."/>
            <person name="Koo N."/>
            <person name="Hong Y."/>
            <person name="Kim R.W."/>
            <person name="Kang W.H."/>
            <person name="Huh J.H."/>
            <person name="Kang B.C."/>
            <person name="Yang T.J."/>
            <person name="Lee Y.H."/>
            <person name="Bennetzen J.L."/>
            <person name="Choi D."/>
        </authorList>
    </citation>
    <scope>NUCLEOTIDE SEQUENCE [LARGE SCALE GENOMIC DNA]</scope>
    <source>
        <strain evidence="6">cv. PBC81</strain>
    </source>
</reference>
<comment type="caution">
    <text evidence="5">The sequence shown here is derived from an EMBL/GenBank/DDBJ whole genome shotgun (WGS) entry which is preliminary data.</text>
</comment>
<evidence type="ECO:0000313" key="6">
    <source>
        <dbReference type="Proteomes" id="UP000224567"/>
    </source>
</evidence>
<dbReference type="AlphaFoldDB" id="A0A2G2VY28"/>
<organism evidence="5 6">
    <name type="scientific">Capsicum baccatum</name>
    <name type="common">Peruvian pepper</name>
    <dbReference type="NCBI Taxonomy" id="33114"/>
    <lineage>
        <taxon>Eukaryota</taxon>
        <taxon>Viridiplantae</taxon>
        <taxon>Streptophyta</taxon>
        <taxon>Embryophyta</taxon>
        <taxon>Tracheophyta</taxon>
        <taxon>Spermatophyta</taxon>
        <taxon>Magnoliopsida</taxon>
        <taxon>eudicotyledons</taxon>
        <taxon>Gunneridae</taxon>
        <taxon>Pentapetalae</taxon>
        <taxon>asterids</taxon>
        <taxon>lamiids</taxon>
        <taxon>Solanales</taxon>
        <taxon>Solanaceae</taxon>
        <taxon>Solanoideae</taxon>
        <taxon>Capsiceae</taxon>
        <taxon>Capsicum</taxon>
    </lineage>
</organism>
<proteinExistence type="predicted"/>
<gene>
    <name evidence="5" type="ORF">CQW23_21448</name>
</gene>
<protein>
    <submittedName>
        <fullName evidence="5">Uncharacterized protein</fullName>
    </submittedName>
</protein>
<evidence type="ECO:0000256" key="4">
    <source>
        <dbReference type="ARBA" id="ARBA00023136"/>
    </source>
</evidence>
<dbReference type="GO" id="GO:0032469">
    <property type="term" value="P:endoplasmic reticulum calcium ion homeostasis"/>
    <property type="evidence" value="ECO:0007669"/>
    <property type="project" value="InterPro"/>
</dbReference>
<evidence type="ECO:0000256" key="1">
    <source>
        <dbReference type="ARBA" id="ARBA00004167"/>
    </source>
</evidence>
<dbReference type="InterPro" id="IPR012879">
    <property type="entry name" value="CCDC47"/>
</dbReference>
<dbReference type="GO" id="GO:0005783">
    <property type="term" value="C:endoplasmic reticulum"/>
    <property type="evidence" value="ECO:0007669"/>
    <property type="project" value="InterPro"/>
</dbReference>
<keyword evidence="4" id="KW-0472">Membrane</keyword>
<keyword evidence="2" id="KW-0812">Transmembrane</keyword>
<keyword evidence="6" id="KW-1185">Reference proteome</keyword>
<dbReference type="GO" id="GO:0005509">
    <property type="term" value="F:calcium ion binding"/>
    <property type="evidence" value="ECO:0007669"/>
    <property type="project" value="InterPro"/>
</dbReference>
<dbReference type="PANTHER" id="PTHR12883:SF0">
    <property type="entry name" value="PAT COMPLEX SUBUNIT CCDC47"/>
    <property type="match status" value="1"/>
</dbReference>
<sequence length="90" mass="10324">MLKFYTSGKRFCQGLLATMELNIRQGLILRLYNMVVPCKDEIMFKVYINDDAMDHVVVNVAKKKLAEIMQKEITNLQRFASVVSPPTGEK</sequence>
<dbReference type="EMBL" id="MLFT02000009">
    <property type="protein sequence ID" value="PHT37875.1"/>
    <property type="molecule type" value="Genomic_DNA"/>
</dbReference>
<dbReference type="Pfam" id="PF07946">
    <property type="entry name" value="CCDC47"/>
    <property type="match status" value="1"/>
</dbReference>
<comment type="subcellular location">
    <subcellularLocation>
        <location evidence="1">Membrane</location>
        <topology evidence="1">Single-pass membrane protein</topology>
    </subcellularLocation>
</comment>